<protein>
    <recommendedName>
        <fullName evidence="3">Excisionase family DNA binding protein</fullName>
    </recommendedName>
</protein>
<proteinExistence type="predicted"/>
<organism evidence="1 2">
    <name type="scientific">Pseudarthrobacter defluvii</name>
    <dbReference type="NCBI Taxonomy" id="410837"/>
    <lineage>
        <taxon>Bacteria</taxon>
        <taxon>Bacillati</taxon>
        <taxon>Actinomycetota</taxon>
        <taxon>Actinomycetes</taxon>
        <taxon>Micrococcales</taxon>
        <taxon>Micrococcaceae</taxon>
        <taxon>Pseudarthrobacter</taxon>
    </lineage>
</organism>
<evidence type="ECO:0000313" key="1">
    <source>
        <dbReference type="EMBL" id="MDQ0117460.1"/>
    </source>
</evidence>
<accession>A0ABT9UFJ5</accession>
<name>A0ABT9UFJ5_9MICC</name>
<sequence length="76" mass="8605">MTEWTDFPHANCCPCHTTRKIAYSIDEAAARVGVSKELLRAQIAHSYLVARYVNSKPVIEHDELVAWLRNLPTAPK</sequence>
<reference evidence="1 2" key="1">
    <citation type="submission" date="2023-07" db="EMBL/GenBank/DDBJ databases">
        <title>Sorghum-associated microbial communities from plants grown in Nebraska, USA.</title>
        <authorList>
            <person name="Schachtman D."/>
        </authorList>
    </citation>
    <scope>NUCLEOTIDE SEQUENCE [LARGE SCALE GENOMIC DNA]</scope>
    <source>
        <strain evidence="1 2">DS994</strain>
    </source>
</reference>
<dbReference type="EMBL" id="JAUSSY010000002">
    <property type="protein sequence ID" value="MDQ0117460.1"/>
    <property type="molecule type" value="Genomic_DNA"/>
</dbReference>
<keyword evidence="2" id="KW-1185">Reference proteome</keyword>
<dbReference type="Proteomes" id="UP001226389">
    <property type="component" value="Unassembled WGS sequence"/>
</dbReference>
<comment type="caution">
    <text evidence="1">The sequence shown here is derived from an EMBL/GenBank/DDBJ whole genome shotgun (WGS) entry which is preliminary data.</text>
</comment>
<evidence type="ECO:0008006" key="3">
    <source>
        <dbReference type="Google" id="ProtNLM"/>
    </source>
</evidence>
<evidence type="ECO:0000313" key="2">
    <source>
        <dbReference type="Proteomes" id="UP001226389"/>
    </source>
</evidence>
<gene>
    <name evidence="1" type="ORF">J2T22_000630</name>
</gene>
<dbReference type="RefSeq" id="WP_307488303.1">
    <property type="nucleotide sequence ID" value="NZ_JAUSSY010000002.1"/>
</dbReference>